<keyword evidence="3" id="KW-1185">Reference proteome</keyword>
<dbReference type="RefSeq" id="WP_140197148.1">
    <property type="nucleotide sequence ID" value="NZ_CP065915.1"/>
</dbReference>
<dbReference type="PANTHER" id="PTHR36302">
    <property type="entry name" value="BLR7088 PROTEIN"/>
    <property type="match status" value="1"/>
</dbReference>
<dbReference type="InterPro" id="IPR058248">
    <property type="entry name" value="Lxx211020-like"/>
</dbReference>
<dbReference type="EMBL" id="VFFF01000003">
    <property type="protein sequence ID" value="TNY30883.1"/>
    <property type="molecule type" value="Genomic_DNA"/>
</dbReference>
<evidence type="ECO:0000313" key="3">
    <source>
        <dbReference type="Proteomes" id="UP000314011"/>
    </source>
</evidence>
<dbReference type="InterPro" id="IPR036182">
    <property type="entry name" value="PCuAC_sf"/>
</dbReference>
<dbReference type="InterPro" id="IPR007410">
    <property type="entry name" value="LpqE-like"/>
</dbReference>
<dbReference type="AlphaFoldDB" id="A0A5C5G7Z4"/>
<comment type="caution">
    <text evidence="2">The sequence shown here is derived from an EMBL/GenBank/DDBJ whole genome shotgun (WGS) entry which is preliminary data.</text>
</comment>
<dbReference type="PANTHER" id="PTHR36302:SF1">
    <property type="entry name" value="COPPER CHAPERONE PCU(A)C"/>
    <property type="match status" value="1"/>
</dbReference>
<dbReference type="OrthoDB" id="9796962at2"/>
<proteinExistence type="predicted"/>
<reference evidence="2 3" key="1">
    <citation type="submission" date="2019-06" db="EMBL/GenBank/DDBJ databases">
        <title>Genome of new Rhodobacteraceae sp. SM1903.</title>
        <authorList>
            <person name="Ren X."/>
        </authorList>
    </citation>
    <scope>NUCLEOTIDE SEQUENCE [LARGE SCALE GENOMIC DNA]</scope>
    <source>
        <strain evidence="2 3">SM1903</strain>
    </source>
</reference>
<organism evidence="2 3">
    <name type="scientific">Pelagovum pacificum</name>
    <dbReference type="NCBI Taxonomy" id="2588711"/>
    <lineage>
        <taxon>Bacteria</taxon>
        <taxon>Pseudomonadati</taxon>
        <taxon>Pseudomonadota</taxon>
        <taxon>Alphaproteobacteria</taxon>
        <taxon>Rhodobacterales</taxon>
        <taxon>Paracoccaceae</taxon>
        <taxon>Pelagovum</taxon>
    </lineage>
</organism>
<feature type="signal peptide" evidence="1">
    <location>
        <begin position="1"/>
        <end position="19"/>
    </location>
</feature>
<name>A0A5C5G7Z4_9RHOB</name>
<accession>A0A5C5G7Z4</accession>
<feature type="chain" id="PRO_5022675832" evidence="1">
    <location>
        <begin position="20"/>
        <end position="167"/>
    </location>
</feature>
<evidence type="ECO:0000313" key="2">
    <source>
        <dbReference type="EMBL" id="TNY30883.1"/>
    </source>
</evidence>
<dbReference type="SUPFAM" id="SSF110087">
    <property type="entry name" value="DR1885-like metal-binding protein"/>
    <property type="match status" value="1"/>
</dbReference>
<dbReference type="Proteomes" id="UP000314011">
    <property type="component" value="Unassembled WGS sequence"/>
</dbReference>
<dbReference type="Pfam" id="PF04314">
    <property type="entry name" value="PCuAC"/>
    <property type="match status" value="1"/>
</dbReference>
<protein>
    <submittedName>
        <fullName evidence="2">Copper chaperone PCu(A)C</fullName>
    </submittedName>
</protein>
<evidence type="ECO:0000256" key="1">
    <source>
        <dbReference type="SAM" id="SignalP"/>
    </source>
</evidence>
<sequence length="167" mass="18160">MSRYVLAAAAALFATTATAHEFEAEGLVIGHPFAFATTPTAMSGAGYLTVTNEGDTPDALIGIEADFPRVMLHTSSEEDGVMRMEHVERFEIAPGETLTLAPDGNHVMFMGLDGDPFEAGEEIPATLIFETAGRVDVVFNVEERGEMEMDHSEMDHSVMDHIEMDHD</sequence>
<dbReference type="Gene3D" id="2.60.40.1890">
    <property type="entry name" value="PCu(A)C copper chaperone"/>
    <property type="match status" value="1"/>
</dbReference>
<keyword evidence="1" id="KW-0732">Signal</keyword>
<gene>
    <name evidence="2" type="ORF">FHY64_17400</name>
</gene>